<comment type="caution">
    <text evidence="3">The sequence shown here is derived from an EMBL/GenBank/DDBJ whole genome shotgun (WGS) entry which is preliminary data.</text>
</comment>
<accession>A0A9P5U447</accession>
<organism evidence="3 4">
    <name type="scientific">Rhodocollybia butyracea</name>
    <dbReference type="NCBI Taxonomy" id="206335"/>
    <lineage>
        <taxon>Eukaryota</taxon>
        <taxon>Fungi</taxon>
        <taxon>Dikarya</taxon>
        <taxon>Basidiomycota</taxon>
        <taxon>Agaricomycotina</taxon>
        <taxon>Agaricomycetes</taxon>
        <taxon>Agaricomycetidae</taxon>
        <taxon>Agaricales</taxon>
        <taxon>Marasmiineae</taxon>
        <taxon>Omphalotaceae</taxon>
        <taxon>Rhodocollybia</taxon>
    </lineage>
</organism>
<dbReference type="EMBL" id="JADNRY010000107">
    <property type="protein sequence ID" value="KAF9065224.1"/>
    <property type="molecule type" value="Genomic_DNA"/>
</dbReference>
<feature type="transmembrane region" description="Helical" evidence="2">
    <location>
        <begin position="142"/>
        <end position="160"/>
    </location>
</feature>
<evidence type="ECO:0000256" key="2">
    <source>
        <dbReference type="SAM" id="Phobius"/>
    </source>
</evidence>
<feature type="region of interest" description="Disordered" evidence="1">
    <location>
        <begin position="106"/>
        <end position="128"/>
    </location>
</feature>
<keyword evidence="2" id="KW-0472">Membrane</keyword>
<evidence type="ECO:0000313" key="3">
    <source>
        <dbReference type="EMBL" id="KAF9065224.1"/>
    </source>
</evidence>
<proteinExistence type="predicted"/>
<name>A0A9P5U447_9AGAR</name>
<keyword evidence="2" id="KW-1133">Transmembrane helix</keyword>
<feature type="transmembrane region" description="Helical" evidence="2">
    <location>
        <begin position="14"/>
        <end position="32"/>
    </location>
</feature>
<sequence length="164" mass="17814">MPPLKKGLRVSPPMWTWAHLTVLITVANPFAIPRGSHLKIACAFVDTVPPNAAGDLVPRPTHINTWSAVLVLCRDACQKTARSRGGCRPMSAVRIRWPSSDICQARKKHARDTDSQPEPTSAKAVGTKQTNDMKIAREPGSFILLLAGLSIINLAVYTKIGLTI</sequence>
<dbReference type="AlphaFoldDB" id="A0A9P5U447"/>
<protein>
    <submittedName>
        <fullName evidence="3">Uncharacterized protein</fullName>
    </submittedName>
</protein>
<reference evidence="3" key="1">
    <citation type="submission" date="2020-11" db="EMBL/GenBank/DDBJ databases">
        <authorList>
            <consortium name="DOE Joint Genome Institute"/>
            <person name="Ahrendt S."/>
            <person name="Riley R."/>
            <person name="Andreopoulos W."/>
            <person name="Labutti K."/>
            <person name="Pangilinan J."/>
            <person name="Ruiz-Duenas F.J."/>
            <person name="Barrasa J.M."/>
            <person name="Sanchez-Garcia M."/>
            <person name="Camarero S."/>
            <person name="Miyauchi S."/>
            <person name="Serrano A."/>
            <person name="Linde D."/>
            <person name="Babiker R."/>
            <person name="Drula E."/>
            <person name="Ayuso-Fernandez I."/>
            <person name="Pacheco R."/>
            <person name="Padilla G."/>
            <person name="Ferreira P."/>
            <person name="Barriuso J."/>
            <person name="Kellner H."/>
            <person name="Castanera R."/>
            <person name="Alfaro M."/>
            <person name="Ramirez L."/>
            <person name="Pisabarro A.G."/>
            <person name="Kuo A."/>
            <person name="Tritt A."/>
            <person name="Lipzen A."/>
            <person name="He G."/>
            <person name="Yan M."/>
            <person name="Ng V."/>
            <person name="Cullen D."/>
            <person name="Martin F."/>
            <person name="Rosso M.-N."/>
            <person name="Henrissat B."/>
            <person name="Hibbett D."/>
            <person name="Martinez A.T."/>
            <person name="Grigoriev I.V."/>
        </authorList>
    </citation>
    <scope>NUCLEOTIDE SEQUENCE</scope>
    <source>
        <strain evidence="3">AH 40177</strain>
    </source>
</reference>
<dbReference type="Proteomes" id="UP000772434">
    <property type="component" value="Unassembled WGS sequence"/>
</dbReference>
<evidence type="ECO:0000313" key="4">
    <source>
        <dbReference type="Proteomes" id="UP000772434"/>
    </source>
</evidence>
<keyword evidence="2" id="KW-0812">Transmembrane</keyword>
<keyword evidence="4" id="KW-1185">Reference proteome</keyword>
<evidence type="ECO:0000256" key="1">
    <source>
        <dbReference type="SAM" id="MobiDB-lite"/>
    </source>
</evidence>
<gene>
    <name evidence="3" type="ORF">BDP27DRAFT_1366593</name>
</gene>